<evidence type="ECO:0000256" key="2">
    <source>
        <dbReference type="ARBA" id="ARBA00022912"/>
    </source>
</evidence>
<dbReference type="InterPro" id="IPR003599">
    <property type="entry name" value="Ig_sub"/>
</dbReference>
<dbReference type="Gene3D" id="2.60.40.10">
    <property type="entry name" value="Immunoglobulins"/>
    <property type="match status" value="1"/>
</dbReference>
<dbReference type="SUPFAM" id="SSF48726">
    <property type="entry name" value="Immunoglobulin"/>
    <property type="match status" value="1"/>
</dbReference>
<dbReference type="InterPro" id="IPR036179">
    <property type="entry name" value="Ig-like_dom_sf"/>
</dbReference>
<feature type="domain" description="Ig-like" evidence="5">
    <location>
        <begin position="453"/>
        <end position="551"/>
    </location>
</feature>
<dbReference type="FunFam" id="2.20.100.10:FF:000001">
    <property type="entry name" value="semaphorin-5A isoform X1"/>
    <property type="match status" value="1"/>
</dbReference>
<dbReference type="Gene3D" id="3.90.190.10">
    <property type="entry name" value="Protein tyrosine phosphatase superfamily"/>
    <property type="match status" value="1"/>
</dbReference>
<accession>A0A6J8BKM9</accession>
<dbReference type="Pfam" id="PF00102">
    <property type="entry name" value="Y_phosphatase"/>
    <property type="match status" value="1"/>
</dbReference>
<protein>
    <submittedName>
        <fullName evidence="6">HMCN</fullName>
    </submittedName>
</protein>
<dbReference type="InterPro" id="IPR036383">
    <property type="entry name" value="TSP1_rpt_sf"/>
</dbReference>
<dbReference type="OrthoDB" id="446173at2759"/>
<keyword evidence="3" id="KW-1015">Disulfide bond</keyword>
<dbReference type="InterPro" id="IPR007110">
    <property type="entry name" value="Ig-like_dom"/>
</dbReference>
<evidence type="ECO:0000256" key="1">
    <source>
        <dbReference type="ARBA" id="ARBA00022737"/>
    </source>
</evidence>
<evidence type="ECO:0000259" key="5">
    <source>
        <dbReference type="PROSITE" id="PS50835"/>
    </source>
</evidence>
<sequence>MTDATYYCQQTNGPKGPDITVSISGWSTWTEWGNCDVACGTGQRERTRTCSMSCVGDAVQRELCTVDTKIDGAWSSWVTSELCTRSCGDGLQKRIRSCNNPQQSKCGADCPGENNDYISCSPSACPVDGGWSSWISGGACPVTCGTGLQNRTRLCTSPAPPNNGASCQGEQYDYISCTRSACPFKPHIYGETHVNHTYQTDLQSAEIDVTATENLLNDSTDDPKPLNSQYEIVDTGLRQEVPQKNLAEQFWTIVDDHCIETIILLVKENEKVTEFYPMIDDVFRMNNFDVYLDSAERKNENIKLLTFNLENKTTQSTRQIKIFKTNVWEFPPVKGICFILDKASEMRGAPVLIINSKMADLLVCGVLTVCLNVIYAIKTGSSFSVLENAKIVNKNDRSFFKNFHSSEANGGIERGDLILGNRPSSRQVSSLPDTYANIRPAYLKTKPTPPNTPNTILKLPDHDYLEESLQFNFPAGKSAILVCNLNSQLQVRWQRQDNNQQWNMLPLDTWKYENAGTSFLTINNTTTADYGNYRCITISSSDVANNEYGTTTTFRVLGKHNLSFPIKYNNW</sequence>
<dbReference type="PROSITE" id="PS50092">
    <property type="entry name" value="TSP1"/>
    <property type="match status" value="3"/>
</dbReference>
<dbReference type="Proteomes" id="UP000507470">
    <property type="component" value="Unassembled WGS sequence"/>
</dbReference>
<dbReference type="Pfam" id="PF00090">
    <property type="entry name" value="TSP_1"/>
    <property type="match status" value="3"/>
</dbReference>
<evidence type="ECO:0000313" key="6">
    <source>
        <dbReference type="EMBL" id="CAC5384313.1"/>
    </source>
</evidence>
<organism evidence="6 7">
    <name type="scientific">Mytilus coruscus</name>
    <name type="common">Sea mussel</name>
    <dbReference type="NCBI Taxonomy" id="42192"/>
    <lineage>
        <taxon>Eukaryota</taxon>
        <taxon>Metazoa</taxon>
        <taxon>Spiralia</taxon>
        <taxon>Lophotrochozoa</taxon>
        <taxon>Mollusca</taxon>
        <taxon>Bivalvia</taxon>
        <taxon>Autobranchia</taxon>
        <taxon>Pteriomorphia</taxon>
        <taxon>Mytilida</taxon>
        <taxon>Mytiloidea</taxon>
        <taxon>Mytilidae</taxon>
        <taxon>Mytilinae</taxon>
        <taxon>Mytilus</taxon>
    </lineage>
</organism>
<dbReference type="AlphaFoldDB" id="A0A6J8BKM9"/>
<dbReference type="SMART" id="SM00209">
    <property type="entry name" value="TSP1"/>
    <property type="match status" value="3"/>
</dbReference>
<dbReference type="InterPro" id="IPR029021">
    <property type="entry name" value="Prot-tyrosine_phosphatase-like"/>
</dbReference>
<proteinExistence type="predicted"/>
<dbReference type="SUPFAM" id="SSF52799">
    <property type="entry name" value="(Phosphotyrosine protein) phosphatases II"/>
    <property type="match status" value="1"/>
</dbReference>
<gene>
    <name evidence="6" type="ORF">MCOR_19972</name>
</gene>
<evidence type="ECO:0000256" key="3">
    <source>
        <dbReference type="ARBA" id="ARBA00023157"/>
    </source>
</evidence>
<dbReference type="SUPFAM" id="SSF82895">
    <property type="entry name" value="TSP-1 type 1 repeat"/>
    <property type="match status" value="3"/>
</dbReference>
<keyword evidence="7" id="KW-1185">Reference proteome</keyword>
<dbReference type="InterPro" id="IPR013151">
    <property type="entry name" value="Immunoglobulin_dom"/>
</dbReference>
<feature type="domain" description="Tyrosine-protein phosphatase" evidence="4">
    <location>
        <begin position="183"/>
        <end position="329"/>
    </location>
</feature>
<dbReference type="PRINTS" id="PR01705">
    <property type="entry name" value="TSP1REPEAT"/>
</dbReference>
<evidence type="ECO:0000313" key="7">
    <source>
        <dbReference type="Proteomes" id="UP000507470"/>
    </source>
</evidence>
<reference evidence="6 7" key="1">
    <citation type="submission" date="2020-06" db="EMBL/GenBank/DDBJ databases">
        <authorList>
            <person name="Li R."/>
            <person name="Bekaert M."/>
        </authorList>
    </citation>
    <scope>NUCLEOTIDE SEQUENCE [LARGE SCALE GENOMIC DNA]</scope>
    <source>
        <strain evidence="7">wild</strain>
    </source>
</reference>
<dbReference type="Gene3D" id="2.20.100.10">
    <property type="entry name" value="Thrombospondin type-1 (TSP1) repeat"/>
    <property type="match status" value="3"/>
</dbReference>
<dbReference type="Pfam" id="PF00047">
    <property type="entry name" value="ig"/>
    <property type="match status" value="1"/>
</dbReference>
<dbReference type="SMART" id="SM00409">
    <property type="entry name" value="IG"/>
    <property type="match status" value="1"/>
</dbReference>
<dbReference type="GO" id="GO:0004725">
    <property type="term" value="F:protein tyrosine phosphatase activity"/>
    <property type="evidence" value="ECO:0007669"/>
    <property type="project" value="InterPro"/>
</dbReference>
<dbReference type="InterPro" id="IPR013783">
    <property type="entry name" value="Ig-like_fold"/>
</dbReference>
<keyword evidence="2" id="KW-0378">Hydrolase</keyword>
<name>A0A6J8BKM9_MYTCO</name>
<dbReference type="PROSITE" id="PS50835">
    <property type="entry name" value="IG_LIKE"/>
    <property type="match status" value="1"/>
</dbReference>
<dbReference type="InterPro" id="IPR000242">
    <property type="entry name" value="PTP_cat"/>
</dbReference>
<dbReference type="PROSITE" id="PS50055">
    <property type="entry name" value="TYR_PHOSPHATASE_PTP"/>
    <property type="match status" value="1"/>
</dbReference>
<evidence type="ECO:0000259" key="4">
    <source>
        <dbReference type="PROSITE" id="PS50055"/>
    </source>
</evidence>
<dbReference type="PANTHER" id="PTHR22906:SF21">
    <property type="entry name" value="SEMA DOMAIN-CONTAINING PROTEIN"/>
    <property type="match status" value="1"/>
</dbReference>
<dbReference type="EMBL" id="CACVKT020003516">
    <property type="protein sequence ID" value="CAC5384313.1"/>
    <property type="molecule type" value="Genomic_DNA"/>
</dbReference>
<dbReference type="InterPro" id="IPR052065">
    <property type="entry name" value="Compl_asym_regulator"/>
</dbReference>
<keyword evidence="1" id="KW-0677">Repeat</keyword>
<dbReference type="InterPro" id="IPR000884">
    <property type="entry name" value="TSP1_rpt"/>
</dbReference>
<keyword evidence="2" id="KW-0904">Protein phosphatase</keyword>
<dbReference type="PANTHER" id="PTHR22906">
    <property type="entry name" value="PROPERDIN"/>
    <property type="match status" value="1"/>
</dbReference>